<name>A0A6C0LN17_9ZZZZ</name>
<dbReference type="InterPro" id="IPR055621">
    <property type="entry name" value="DUF7197"/>
</dbReference>
<reference evidence="1" key="1">
    <citation type="journal article" date="2020" name="Nature">
        <title>Giant virus diversity and host interactions through global metagenomics.</title>
        <authorList>
            <person name="Schulz F."/>
            <person name="Roux S."/>
            <person name="Paez-Espino D."/>
            <person name="Jungbluth S."/>
            <person name="Walsh D.A."/>
            <person name="Denef V.J."/>
            <person name="McMahon K.D."/>
            <person name="Konstantinidis K.T."/>
            <person name="Eloe-Fadrosh E.A."/>
            <person name="Kyrpides N.C."/>
            <person name="Woyke T."/>
        </authorList>
    </citation>
    <scope>NUCLEOTIDE SEQUENCE</scope>
    <source>
        <strain evidence="1">GVMAG-M-3300027963-41</strain>
    </source>
</reference>
<dbReference type="Pfam" id="PF23827">
    <property type="entry name" value="DUF7197"/>
    <property type="match status" value="1"/>
</dbReference>
<dbReference type="EMBL" id="MN740534">
    <property type="protein sequence ID" value="QHU31947.1"/>
    <property type="molecule type" value="Genomic_DNA"/>
</dbReference>
<dbReference type="AlphaFoldDB" id="A0A6C0LN17"/>
<accession>A0A6C0LN17</accession>
<evidence type="ECO:0000313" key="1">
    <source>
        <dbReference type="EMBL" id="QHU31947.1"/>
    </source>
</evidence>
<organism evidence="1">
    <name type="scientific">viral metagenome</name>
    <dbReference type="NCBI Taxonomy" id="1070528"/>
    <lineage>
        <taxon>unclassified sequences</taxon>
        <taxon>metagenomes</taxon>
        <taxon>organismal metagenomes</taxon>
    </lineage>
</organism>
<protein>
    <submittedName>
        <fullName evidence="1">Uncharacterized protein</fullName>
    </submittedName>
</protein>
<sequence>MTDTAHSTLLTSSAPLGLERRAVTFKNQKRVLCKQDQVVLWLQEFYTVPGNLEKLLSILQGNSEISLRLVDYFVTNYAKKMNTSFTKENRHFLVYFNYKRELNAYSKRLFDPFCRRERIQFEARGQTPFVTTVGQLNFFRWFIEKEIYDYVLANRESIEKDMNNTLKEHYSRSNSTVSAGASESLTNSVASGVSAGAGSAAGSDISVATPPVAGDTVKSSRKKRCELTTSAMKKVNIHECEVVVSFS</sequence>
<proteinExistence type="predicted"/>